<feature type="transmembrane region" description="Helical" evidence="2">
    <location>
        <begin position="37"/>
        <end position="59"/>
    </location>
</feature>
<keyword evidence="2" id="KW-0812">Transmembrane</keyword>
<feature type="transmembrane region" description="Helical" evidence="2">
    <location>
        <begin position="220"/>
        <end position="238"/>
    </location>
</feature>
<feature type="transmembrane region" description="Helical" evidence="2">
    <location>
        <begin position="245"/>
        <end position="267"/>
    </location>
</feature>
<evidence type="ECO:0000256" key="1">
    <source>
        <dbReference type="SAM" id="MobiDB-lite"/>
    </source>
</evidence>
<accession>A0ABD5RGB3</accession>
<keyword evidence="4" id="KW-0378">Hydrolase</keyword>
<dbReference type="Pfam" id="PF02517">
    <property type="entry name" value="Rce1-like"/>
    <property type="match status" value="1"/>
</dbReference>
<dbReference type="GO" id="GO:0080120">
    <property type="term" value="P:CAAX-box protein maturation"/>
    <property type="evidence" value="ECO:0007669"/>
    <property type="project" value="UniProtKB-ARBA"/>
</dbReference>
<name>A0ABD5RGB3_9EURY</name>
<protein>
    <submittedName>
        <fullName evidence="4">CPBP family intramembrane glutamic endopeptidase</fullName>
        <ecNumber evidence="4">3.4.-.-</ecNumber>
    </submittedName>
</protein>
<feature type="transmembrane region" description="Helical" evidence="2">
    <location>
        <begin position="119"/>
        <end position="142"/>
    </location>
</feature>
<proteinExistence type="predicted"/>
<comment type="caution">
    <text evidence="4">The sequence shown here is derived from an EMBL/GenBank/DDBJ whole genome shotgun (WGS) entry which is preliminary data.</text>
</comment>
<dbReference type="PANTHER" id="PTHR36435:SF1">
    <property type="entry name" value="CAAX AMINO TERMINAL PROTEASE FAMILY PROTEIN"/>
    <property type="match status" value="1"/>
</dbReference>
<evidence type="ECO:0000256" key="2">
    <source>
        <dbReference type="SAM" id="Phobius"/>
    </source>
</evidence>
<feature type="transmembrane region" description="Helical" evidence="2">
    <location>
        <begin position="162"/>
        <end position="181"/>
    </location>
</feature>
<dbReference type="EMBL" id="JBHSKX010000004">
    <property type="protein sequence ID" value="MFC5368838.1"/>
    <property type="molecule type" value="Genomic_DNA"/>
</dbReference>
<organism evidence="4 5">
    <name type="scientific">Salinirubrum litoreum</name>
    <dbReference type="NCBI Taxonomy" id="1126234"/>
    <lineage>
        <taxon>Archaea</taxon>
        <taxon>Methanobacteriati</taxon>
        <taxon>Methanobacteriota</taxon>
        <taxon>Stenosarchaea group</taxon>
        <taxon>Halobacteria</taxon>
        <taxon>Halobacteriales</taxon>
        <taxon>Haloferacaceae</taxon>
        <taxon>Salinirubrum</taxon>
    </lineage>
</organism>
<evidence type="ECO:0000259" key="3">
    <source>
        <dbReference type="Pfam" id="PF02517"/>
    </source>
</evidence>
<dbReference type="Proteomes" id="UP001596201">
    <property type="component" value="Unassembled WGS sequence"/>
</dbReference>
<dbReference type="PANTHER" id="PTHR36435">
    <property type="entry name" value="SLR1288 PROTEIN"/>
    <property type="match status" value="1"/>
</dbReference>
<feature type="transmembrane region" description="Helical" evidence="2">
    <location>
        <begin position="79"/>
        <end position="99"/>
    </location>
</feature>
<dbReference type="RefSeq" id="WP_227231405.1">
    <property type="nucleotide sequence ID" value="NZ_JAJCVJ010000003.1"/>
</dbReference>
<keyword evidence="2" id="KW-1133">Transmembrane helix</keyword>
<dbReference type="InterPro" id="IPR052710">
    <property type="entry name" value="CAAX_protease"/>
</dbReference>
<feature type="domain" description="CAAX prenyl protease 2/Lysostaphin resistance protein A-like" evidence="3">
    <location>
        <begin position="162"/>
        <end position="257"/>
    </location>
</feature>
<evidence type="ECO:0000313" key="4">
    <source>
        <dbReference type="EMBL" id="MFC5368838.1"/>
    </source>
</evidence>
<sequence>MTYSTTDDADSADDPDGLEPADDADDAGPRYSNPPRAVGVALLVATVAVGVAVLVGRALELFLGAVGPVPAPILVEHVLDTALVNAGVFGGVAAAYLRVRRRAGGGALLRVRRPTRRDLRLAVQGFFAVLAAGAVLHLVVGALGLPTGENTLTSRAAADPRLFVVAAVTSLLFVGPGEELLFRGVVQGRLREAFGPVAAITLGGVVFAVPHLVAAYTGPGSLVSIGVVFGVSLALGTLYEVSDTLVVPVVAHGLYNVAILAIVAVGAG</sequence>
<dbReference type="AlphaFoldDB" id="A0ABD5RGB3"/>
<dbReference type="EC" id="3.4.-.-" evidence="4"/>
<feature type="transmembrane region" description="Helical" evidence="2">
    <location>
        <begin position="193"/>
        <end position="214"/>
    </location>
</feature>
<feature type="region of interest" description="Disordered" evidence="1">
    <location>
        <begin position="1"/>
        <end position="30"/>
    </location>
</feature>
<reference evidence="4 5" key="1">
    <citation type="journal article" date="2019" name="Int. J. Syst. Evol. Microbiol.">
        <title>The Global Catalogue of Microorganisms (GCM) 10K type strain sequencing project: providing services to taxonomists for standard genome sequencing and annotation.</title>
        <authorList>
            <consortium name="The Broad Institute Genomics Platform"/>
            <consortium name="The Broad Institute Genome Sequencing Center for Infectious Disease"/>
            <person name="Wu L."/>
            <person name="Ma J."/>
        </authorList>
    </citation>
    <scope>NUCLEOTIDE SEQUENCE [LARGE SCALE GENOMIC DNA]</scope>
    <source>
        <strain evidence="4 5">CGMCC 1.12237</strain>
    </source>
</reference>
<feature type="compositionally biased region" description="Acidic residues" evidence="1">
    <location>
        <begin position="7"/>
        <end position="26"/>
    </location>
</feature>
<dbReference type="InterPro" id="IPR003675">
    <property type="entry name" value="Rce1/LyrA-like_dom"/>
</dbReference>
<evidence type="ECO:0000313" key="5">
    <source>
        <dbReference type="Proteomes" id="UP001596201"/>
    </source>
</evidence>
<gene>
    <name evidence="4" type="ORF">ACFPJ5_18085</name>
</gene>
<dbReference type="GO" id="GO:0004175">
    <property type="term" value="F:endopeptidase activity"/>
    <property type="evidence" value="ECO:0007669"/>
    <property type="project" value="UniProtKB-ARBA"/>
</dbReference>
<keyword evidence="2" id="KW-0472">Membrane</keyword>
<keyword evidence="5" id="KW-1185">Reference proteome</keyword>